<dbReference type="InterPro" id="IPR047658">
    <property type="entry name" value="IS4-like_transpos"/>
</dbReference>
<gene>
    <name evidence="2" type="ORF">EKPJFOCH_2252</name>
</gene>
<dbReference type="Proteomes" id="UP001055101">
    <property type="component" value="Unassembled WGS sequence"/>
</dbReference>
<dbReference type="NCBIfam" id="NF033591">
    <property type="entry name" value="transpos_IS4_2"/>
    <property type="match status" value="1"/>
</dbReference>
<name>A0ABQ4TMC7_9HYPH</name>
<evidence type="ECO:0000259" key="1">
    <source>
        <dbReference type="Pfam" id="PF01609"/>
    </source>
</evidence>
<evidence type="ECO:0000313" key="2">
    <source>
        <dbReference type="EMBL" id="GJE55757.1"/>
    </source>
</evidence>
<reference evidence="2" key="2">
    <citation type="submission" date="2021-08" db="EMBL/GenBank/DDBJ databases">
        <authorList>
            <person name="Tani A."/>
            <person name="Ola A."/>
            <person name="Ogura Y."/>
            <person name="Katsura K."/>
            <person name="Hayashi T."/>
        </authorList>
    </citation>
    <scope>NUCLEOTIDE SEQUENCE</scope>
    <source>
        <strain evidence="2">DSM 23674</strain>
    </source>
</reference>
<comment type="caution">
    <text evidence="2">The sequence shown here is derived from an EMBL/GenBank/DDBJ whole genome shotgun (WGS) entry which is preliminary data.</text>
</comment>
<feature type="domain" description="Transposase IS4-like" evidence="1">
    <location>
        <begin position="89"/>
        <end position="297"/>
    </location>
</feature>
<dbReference type="Pfam" id="PF01609">
    <property type="entry name" value="DDE_Tnp_1"/>
    <property type="match status" value="1"/>
</dbReference>
<accession>A0ABQ4TMC7</accession>
<dbReference type="RefSeq" id="WP_238231936.1">
    <property type="nucleotide sequence ID" value="NZ_BPRA01000009.1"/>
</dbReference>
<keyword evidence="3" id="KW-1185">Reference proteome</keyword>
<dbReference type="SUPFAM" id="SSF53098">
    <property type="entry name" value="Ribonuclease H-like"/>
    <property type="match status" value="1"/>
</dbReference>
<evidence type="ECO:0000313" key="3">
    <source>
        <dbReference type="Proteomes" id="UP001055101"/>
    </source>
</evidence>
<protein>
    <submittedName>
        <fullName evidence="2">IS4 family transposase ISLpn9</fullName>
    </submittedName>
</protein>
<organism evidence="2 3">
    <name type="scientific">Methylobacterium thuringiense</name>
    <dbReference type="NCBI Taxonomy" id="1003091"/>
    <lineage>
        <taxon>Bacteria</taxon>
        <taxon>Pseudomonadati</taxon>
        <taxon>Pseudomonadota</taxon>
        <taxon>Alphaproteobacteria</taxon>
        <taxon>Hyphomicrobiales</taxon>
        <taxon>Methylobacteriaceae</taxon>
        <taxon>Methylobacterium</taxon>
    </lineage>
</organism>
<sequence length="359" mass="40575">MSLCLRTALIGSLSAHLGLSKSRLETLSTLLIGLIHGRTVNLTHIASHCHGSACHASKYRRLQRFFQYVRLDQAVIAAIVVRMLKLSRPKCLALDRTNWKLGRKDINVLVLAIVTRRFRVPLLWSVLSHPGNSNTHQRIALLQRYLALFEPSSIDLLLADREFIGADWMRFLVESRVPFAIRVRQDLVMALTDGSAWSIATLLRTKRARHAIHTLDLLLPDSRLPVRLAAKRLAGGEWLIVVTNSPEPRRALQTYRRRWGIECLFGDAKTRGLNLEDTHLTDPAKIDTLTAVLTLAMTWIYKSATDSMGMKAIARKTHGRRRKSWFRTGFDALRSALINTPDTAAALWSESCPKRLRSP</sequence>
<reference evidence="2" key="1">
    <citation type="journal article" date="2021" name="Front. Microbiol.">
        <title>Comprehensive Comparative Genomics and Phenotyping of Methylobacterium Species.</title>
        <authorList>
            <person name="Alessa O."/>
            <person name="Ogura Y."/>
            <person name="Fujitani Y."/>
            <person name="Takami H."/>
            <person name="Hayashi T."/>
            <person name="Sahin N."/>
            <person name="Tani A."/>
        </authorList>
    </citation>
    <scope>NUCLEOTIDE SEQUENCE</scope>
    <source>
        <strain evidence="2">DSM 23674</strain>
    </source>
</reference>
<proteinExistence type="predicted"/>
<dbReference type="InterPro" id="IPR012337">
    <property type="entry name" value="RNaseH-like_sf"/>
</dbReference>
<dbReference type="EMBL" id="BPRA01000009">
    <property type="protein sequence ID" value="GJE55757.1"/>
    <property type="molecule type" value="Genomic_DNA"/>
</dbReference>
<dbReference type="InterPro" id="IPR002559">
    <property type="entry name" value="Transposase_11"/>
</dbReference>